<proteinExistence type="predicted"/>
<dbReference type="OMA" id="ANQTEDM"/>
<feature type="transmembrane region" description="Helical" evidence="1">
    <location>
        <begin position="133"/>
        <end position="150"/>
    </location>
</feature>
<accession>A0A0V0R1Y1</accession>
<dbReference type="Proteomes" id="UP000054937">
    <property type="component" value="Unassembled WGS sequence"/>
</dbReference>
<feature type="transmembrane region" description="Helical" evidence="1">
    <location>
        <begin position="236"/>
        <end position="256"/>
    </location>
</feature>
<feature type="transmembrane region" description="Helical" evidence="1">
    <location>
        <begin position="51"/>
        <end position="70"/>
    </location>
</feature>
<sequence>MEHNTENLLTQSSINPQQIQQQFYQQQQQQQTQFEKNTNIPSPTFFSAKQLAQITTVFLVGGIILSYLTGLHYGKIEAFPAQSITQMVLNYPVFIVFRMLELPGALLLLFSWYVENLWLQNQANNLGITVKNSKIMSSAFISIIFLYVALASLDMEEMNYNIYAYSTVLAYGFTLLTIISVTSASVQIRQAKETSITDFSYYWKLLISLALIILTIYAFMEGYVWNIFLQTGGTDFNAFGFIYTLLFALYPLSFVYDLDGFILDFEIAENPNSLLVIRQQQQQQYNQQYNQQY</sequence>
<feature type="transmembrane region" description="Helical" evidence="1">
    <location>
        <begin position="162"/>
        <end position="181"/>
    </location>
</feature>
<keyword evidence="1" id="KW-0472">Membrane</keyword>
<protein>
    <recommendedName>
        <fullName evidence="4">Frag1/DRAM/Sfk1</fullName>
    </recommendedName>
</protein>
<evidence type="ECO:0000256" key="1">
    <source>
        <dbReference type="SAM" id="Phobius"/>
    </source>
</evidence>
<gene>
    <name evidence="2" type="ORF">PPERSA_12988</name>
</gene>
<dbReference type="AlphaFoldDB" id="A0A0V0R1Y1"/>
<name>A0A0V0R1Y1_PSEPJ</name>
<keyword evidence="1" id="KW-0812">Transmembrane</keyword>
<keyword evidence="3" id="KW-1185">Reference proteome</keyword>
<feature type="transmembrane region" description="Helical" evidence="1">
    <location>
        <begin position="91"/>
        <end position="113"/>
    </location>
</feature>
<keyword evidence="1" id="KW-1133">Transmembrane helix</keyword>
<organism evidence="2 3">
    <name type="scientific">Pseudocohnilembus persalinus</name>
    <name type="common">Ciliate</name>
    <dbReference type="NCBI Taxonomy" id="266149"/>
    <lineage>
        <taxon>Eukaryota</taxon>
        <taxon>Sar</taxon>
        <taxon>Alveolata</taxon>
        <taxon>Ciliophora</taxon>
        <taxon>Intramacronucleata</taxon>
        <taxon>Oligohymenophorea</taxon>
        <taxon>Scuticociliatia</taxon>
        <taxon>Philasterida</taxon>
        <taxon>Pseudocohnilembidae</taxon>
        <taxon>Pseudocohnilembus</taxon>
    </lineage>
</organism>
<reference evidence="2 3" key="1">
    <citation type="journal article" date="2015" name="Sci. Rep.">
        <title>Genome of the facultative scuticociliatosis pathogen Pseudocohnilembus persalinus provides insight into its virulence through horizontal gene transfer.</title>
        <authorList>
            <person name="Xiong J."/>
            <person name="Wang G."/>
            <person name="Cheng J."/>
            <person name="Tian M."/>
            <person name="Pan X."/>
            <person name="Warren A."/>
            <person name="Jiang C."/>
            <person name="Yuan D."/>
            <person name="Miao W."/>
        </authorList>
    </citation>
    <scope>NUCLEOTIDE SEQUENCE [LARGE SCALE GENOMIC DNA]</scope>
    <source>
        <strain evidence="2">36N120E</strain>
    </source>
</reference>
<dbReference type="InParanoid" id="A0A0V0R1Y1"/>
<evidence type="ECO:0000313" key="3">
    <source>
        <dbReference type="Proteomes" id="UP000054937"/>
    </source>
</evidence>
<feature type="transmembrane region" description="Helical" evidence="1">
    <location>
        <begin position="201"/>
        <end position="224"/>
    </location>
</feature>
<dbReference type="EMBL" id="LDAU01000063">
    <property type="protein sequence ID" value="KRX08507.1"/>
    <property type="molecule type" value="Genomic_DNA"/>
</dbReference>
<evidence type="ECO:0008006" key="4">
    <source>
        <dbReference type="Google" id="ProtNLM"/>
    </source>
</evidence>
<comment type="caution">
    <text evidence="2">The sequence shown here is derived from an EMBL/GenBank/DDBJ whole genome shotgun (WGS) entry which is preliminary data.</text>
</comment>
<evidence type="ECO:0000313" key="2">
    <source>
        <dbReference type="EMBL" id="KRX08507.1"/>
    </source>
</evidence>